<dbReference type="eggNOG" id="KOG0267">
    <property type="taxonomic scope" value="Eukaryota"/>
</dbReference>
<dbReference type="PANTHER" id="PTHR19845:SF0">
    <property type="entry name" value="KATANIN P80 WD40 REPEAT-CONTAINING SUBUNIT B1"/>
    <property type="match status" value="1"/>
</dbReference>
<gene>
    <name evidence="6" type="primary">20213627</name>
    <name evidence="5" type="ORF">HELRODRAFT_64335</name>
</gene>
<dbReference type="KEGG" id="hro:HELRODRAFT_64335"/>
<dbReference type="Gene3D" id="2.130.10.10">
    <property type="entry name" value="YVTN repeat-like/Quinoprotein amine dehydrogenase"/>
    <property type="match status" value="1"/>
</dbReference>
<reference evidence="6" key="3">
    <citation type="submission" date="2015-06" db="UniProtKB">
        <authorList>
            <consortium name="EnsemblMetazoa"/>
        </authorList>
    </citation>
    <scope>IDENTIFICATION</scope>
</reference>
<dbReference type="CDD" id="cd00200">
    <property type="entry name" value="WD40"/>
    <property type="match status" value="1"/>
</dbReference>
<dbReference type="InterPro" id="IPR001680">
    <property type="entry name" value="WD40_rpt"/>
</dbReference>
<dbReference type="HOGENOM" id="CLU_000288_57_9_1"/>
<dbReference type="GeneID" id="20213627"/>
<dbReference type="InterPro" id="IPR055442">
    <property type="entry name" value="Beta-prop_EML-like_2nd"/>
</dbReference>
<feature type="repeat" description="WD" evidence="3">
    <location>
        <begin position="129"/>
        <end position="170"/>
    </location>
</feature>
<dbReference type="STRING" id="6412.T1FXS9"/>
<feature type="domain" description="EML-like second beta-propeller" evidence="4">
    <location>
        <begin position="15"/>
        <end position="170"/>
    </location>
</feature>
<dbReference type="PANTHER" id="PTHR19845">
    <property type="entry name" value="KATANIN P80 SUBUNIT"/>
    <property type="match status" value="1"/>
</dbReference>
<dbReference type="PROSITE" id="PS50294">
    <property type="entry name" value="WD_REPEATS_REGION"/>
    <property type="match status" value="5"/>
</dbReference>
<protein>
    <recommendedName>
        <fullName evidence="4">EML-like second beta-propeller domain-containing protein</fullName>
    </recommendedName>
</protein>
<dbReference type="PRINTS" id="PR00320">
    <property type="entry name" value="GPROTEINBRPT"/>
</dbReference>
<evidence type="ECO:0000313" key="6">
    <source>
        <dbReference type="EnsemblMetazoa" id="HelroP64335"/>
    </source>
</evidence>
<dbReference type="SUPFAM" id="SSF50978">
    <property type="entry name" value="WD40 repeat-like"/>
    <property type="match status" value="1"/>
</dbReference>
<reference evidence="7" key="1">
    <citation type="submission" date="2012-12" db="EMBL/GenBank/DDBJ databases">
        <authorList>
            <person name="Hellsten U."/>
            <person name="Grimwood J."/>
            <person name="Chapman J.A."/>
            <person name="Shapiro H."/>
            <person name="Aerts A."/>
            <person name="Otillar R.P."/>
            <person name="Terry A.Y."/>
            <person name="Boore J.L."/>
            <person name="Simakov O."/>
            <person name="Marletaz F."/>
            <person name="Cho S.-J."/>
            <person name="Edsinger-Gonzales E."/>
            <person name="Havlak P."/>
            <person name="Kuo D.-H."/>
            <person name="Larsson T."/>
            <person name="Lv J."/>
            <person name="Arendt D."/>
            <person name="Savage R."/>
            <person name="Osoegawa K."/>
            <person name="de Jong P."/>
            <person name="Lindberg D.R."/>
            <person name="Seaver E.C."/>
            <person name="Weisblat D.A."/>
            <person name="Putnam N.H."/>
            <person name="Grigoriev I.V."/>
            <person name="Rokhsar D.S."/>
        </authorList>
    </citation>
    <scope>NUCLEOTIDE SEQUENCE</scope>
</reference>
<dbReference type="InParanoid" id="T1FXS9"/>
<evidence type="ECO:0000313" key="7">
    <source>
        <dbReference type="Proteomes" id="UP000015101"/>
    </source>
</evidence>
<dbReference type="InterPro" id="IPR015943">
    <property type="entry name" value="WD40/YVTN_repeat-like_dom_sf"/>
</dbReference>
<feature type="repeat" description="WD" evidence="3">
    <location>
        <begin position="45"/>
        <end position="86"/>
    </location>
</feature>
<keyword evidence="7" id="KW-1185">Reference proteome</keyword>
<dbReference type="EnsemblMetazoa" id="HelroT64335">
    <property type="protein sequence ID" value="HelroP64335"/>
    <property type="gene ID" value="HelroG64335"/>
</dbReference>
<dbReference type="EMBL" id="AMQM01000642">
    <property type="status" value="NOT_ANNOTATED_CDS"/>
    <property type="molecule type" value="Genomic_DNA"/>
</dbReference>
<dbReference type="OrthoDB" id="10251605at2759"/>
<organism evidence="6 7">
    <name type="scientific">Helobdella robusta</name>
    <name type="common">Californian leech</name>
    <dbReference type="NCBI Taxonomy" id="6412"/>
    <lineage>
        <taxon>Eukaryota</taxon>
        <taxon>Metazoa</taxon>
        <taxon>Spiralia</taxon>
        <taxon>Lophotrochozoa</taxon>
        <taxon>Annelida</taxon>
        <taxon>Clitellata</taxon>
        <taxon>Hirudinea</taxon>
        <taxon>Rhynchobdellida</taxon>
        <taxon>Glossiphoniidae</taxon>
        <taxon>Helobdella</taxon>
    </lineage>
</organism>
<evidence type="ECO:0000256" key="3">
    <source>
        <dbReference type="PROSITE-ProRule" id="PRU00221"/>
    </source>
</evidence>
<reference evidence="5 7" key="2">
    <citation type="journal article" date="2013" name="Nature">
        <title>Insights into bilaterian evolution from three spiralian genomes.</title>
        <authorList>
            <person name="Simakov O."/>
            <person name="Marletaz F."/>
            <person name="Cho S.J."/>
            <person name="Edsinger-Gonzales E."/>
            <person name="Havlak P."/>
            <person name="Hellsten U."/>
            <person name="Kuo D.H."/>
            <person name="Larsson T."/>
            <person name="Lv J."/>
            <person name="Arendt D."/>
            <person name="Savage R."/>
            <person name="Osoegawa K."/>
            <person name="de Jong P."/>
            <person name="Grimwood J."/>
            <person name="Chapman J.A."/>
            <person name="Shapiro H."/>
            <person name="Aerts A."/>
            <person name="Otillar R.P."/>
            <person name="Terry A.Y."/>
            <person name="Boore J.L."/>
            <person name="Grigoriev I.V."/>
            <person name="Lindberg D.R."/>
            <person name="Seaver E.C."/>
            <person name="Weisblat D.A."/>
            <person name="Putnam N.H."/>
            <person name="Rokhsar D.S."/>
        </authorList>
    </citation>
    <scope>NUCLEOTIDE SEQUENCE</scope>
</reference>
<dbReference type="Proteomes" id="UP000015101">
    <property type="component" value="Unassembled WGS sequence"/>
</dbReference>
<dbReference type="SMART" id="SM00320">
    <property type="entry name" value="WD40"/>
    <property type="match status" value="5"/>
</dbReference>
<sequence length="300" mass="33635">EFVAHSSKVTCLKLSQKNPHLLATGGQDMKVNLWSLDSANCQMVMSGHESPLQSLSFHKSGTKLGGGCKKGVFKIWDLQNAKLTHTFSNHKSTLNCIEFHDFGDFVATGSADQQIKLWDLKRKGSIMTYKGHSSAVTCISFSPDGRWMASGDDDGVVKIWNMATHKQLCQFDDHKQSINCIKFHPIELLMITSSADCSMKIWDMDEKKLLASIKIDDSEGPIRLAMFDADGSKLFSLTTKHLRIHGWEPTHCFATVDINHQNTNHAILSNNQMVNYSQIFSYNLLLKIIALLVVSQKIFK</sequence>
<name>T1FXS9_HELRO</name>
<dbReference type="InterPro" id="IPR020472">
    <property type="entry name" value="WD40_PAC1"/>
</dbReference>
<dbReference type="InterPro" id="IPR036322">
    <property type="entry name" value="WD40_repeat_dom_sf"/>
</dbReference>
<keyword evidence="2" id="KW-0677">Repeat</keyword>
<dbReference type="InterPro" id="IPR019775">
    <property type="entry name" value="WD40_repeat_CS"/>
</dbReference>
<evidence type="ECO:0000313" key="5">
    <source>
        <dbReference type="EMBL" id="ESO06540.1"/>
    </source>
</evidence>
<proteinExistence type="predicted"/>
<accession>T1FXS9</accession>
<dbReference type="CTD" id="20213627"/>
<dbReference type="AlphaFoldDB" id="T1FXS9"/>
<dbReference type="EMBL" id="KB096324">
    <property type="protein sequence ID" value="ESO06540.1"/>
    <property type="molecule type" value="Genomic_DNA"/>
</dbReference>
<dbReference type="PROSITE" id="PS50082">
    <property type="entry name" value="WD_REPEATS_2"/>
    <property type="match status" value="5"/>
</dbReference>
<keyword evidence="1 3" id="KW-0853">WD repeat</keyword>
<evidence type="ECO:0000259" key="4">
    <source>
        <dbReference type="Pfam" id="PF23414"/>
    </source>
</evidence>
<feature type="repeat" description="WD" evidence="3">
    <location>
        <begin position="2"/>
        <end position="44"/>
    </location>
</feature>
<evidence type="ECO:0000256" key="2">
    <source>
        <dbReference type="ARBA" id="ARBA00022737"/>
    </source>
</evidence>
<dbReference type="Pfam" id="PF23414">
    <property type="entry name" value="Beta-prop_EML_2"/>
    <property type="match status" value="1"/>
</dbReference>
<feature type="repeat" description="WD" evidence="3">
    <location>
        <begin position="87"/>
        <end position="128"/>
    </location>
</feature>
<evidence type="ECO:0000256" key="1">
    <source>
        <dbReference type="ARBA" id="ARBA00022574"/>
    </source>
</evidence>
<dbReference type="OMA" id="KQSINCI"/>
<dbReference type="PROSITE" id="PS00678">
    <property type="entry name" value="WD_REPEATS_1"/>
    <property type="match status" value="3"/>
</dbReference>
<feature type="repeat" description="WD" evidence="3">
    <location>
        <begin position="171"/>
        <end position="212"/>
    </location>
</feature>
<dbReference type="RefSeq" id="XP_009015908.1">
    <property type="nucleotide sequence ID" value="XM_009017660.1"/>
</dbReference>